<dbReference type="AlphaFoldDB" id="A0A1I5WLZ4"/>
<protein>
    <submittedName>
        <fullName evidence="2">Putative membrane protein</fullName>
    </submittedName>
</protein>
<dbReference type="STRING" id="1079859.SAMN04515674_11227"/>
<keyword evidence="3" id="KW-1185">Reference proteome</keyword>
<feature type="transmembrane region" description="Helical" evidence="1">
    <location>
        <begin position="117"/>
        <end position="140"/>
    </location>
</feature>
<organism evidence="2 3">
    <name type="scientific">Pseudarcicella hirudinis</name>
    <dbReference type="NCBI Taxonomy" id="1079859"/>
    <lineage>
        <taxon>Bacteria</taxon>
        <taxon>Pseudomonadati</taxon>
        <taxon>Bacteroidota</taxon>
        <taxon>Cytophagia</taxon>
        <taxon>Cytophagales</taxon>
        <taxon>Flectobacillaceae</taxon>
        <taxon>Pseudarcicella</taxon>
    </lineage>
</organism>
<reference evidence="2 3" key="1">
    <citation type="submission" date="2016-10" db="EMBL/GenBank/DDBJ databases">
        <authorList>
            <person name="de Groot N.N."/>
        </authorList>
    </citation>
    <scope>NUCLEOTIDE SEQUENCE [LARGE SCALE GENOMIC DNA]</scope>
    <source>
        <strain evidence="3">E92,LMG 26720,CCM 7988</strain>
    </source>
</reference>
<gene>
    <name evidence="2" type="ORF">SAMN04515674_11227</name>
</gene>
<keyword evidence="1" id="KW-0812">Transmembrane</keyword>
<dbReference type="PANTHER" id="PTHR37692:SF1">
    <property type="entry name" value="DUF420 DOMAIN-CONTAINING PROTEIN"/>
    <property type="match status" value="1"/>
</dbReference>
<dbReference type="EMBL" id="FOXH01000012">
    <property type="protein sequence ID" value="SFQ20406.1"/>
    <property type="molecule type" value="Genomic_DNA"/>
</dbReference>
<proteinExistence type="predicted"/>
<dbReference type="Proteomes" id="UP000199306">
    <property type="component" value="Unassembled WGS sequence"/>
</dbReference>
<sequence>MASLILDKNPKNDKLVNALSLAIPLAVALLIGIRQKIDLGAWTKVLPHIIGLLNSTTSITLILGFYFIRKGNIAAHRTLMLISFFQGALFLILYILYHVSNPSTSFGGEGILKPIYYFLLISHIVLSVGVVWFVLKAVYYALSNQIAEHKKVVKWAFPIWLYVSVTGVIVYLMISPYYN</sequence>
<name>A0A1I5WLZ4_9BACT</name>
<evidence type="ECO:0000313" key="3">
    <source>
        <dbReference type="Proteomes" id="UP000199306"/>
    </source>
</evidence>
<feature type="transmembrane region" description="Helical" evidence="1">
    <location>
        <begin position="15"/>
        <end position="33"/>
    </location>
</feature>
<dbReference type="OrthoDB" id="9811380at2"/>
<keyword evidence="1" id="KW-1133">Transmembrane helix</keyword>
<dbReference type="PANTHER" id="PTHR37692">
    <property type="entry name" value="HYPOTHETICAL MEMBRANE SPANNING PROTEIN"/>
    <property type="match status" value="1"/>
</dbReference>
<feature type="transmembrane region" description="Helical" evidence="1">
    <location>
        <begin position="152"/>
        <end position="174"/>
    </location>
</feature>
<dbReference type="InterPro" id="IPR007352">
    <property type="entry name" value="DUF420"/>
</dbReference>
<evidence type="ECO:0000313" key="2">
    <source>
        <dbReference type="EMBL" id="SFQ20406.1"/>
    </source>
</evidence>
<feature type="transmembrane region" description="Helical" evidence="1">
    <location>
        <begin position="79"/>
        <end position="97"/>
    </location>
</feature>
<accession>A0A1I5WLZ4</accession>
<feature type="transmembrane region" description="Helical" evidence="1">
    <location>
        <begin position="45"/>
        <end position="67"/>
    </location>
</feature>
<dbReference type="RefSeq" id="WP_092018573.1">
    <property type="nucleotide sequence ID" value="NZ_FOXH01000012.1"/>
</dbReference>
<evidence type="ECO:0000256" key="1">
    <source>
        <dbReference type="SAM" id="Phobius"/>
    </source>
</evidence>
<dbReference type="Pfam" id="PF04238">
    <property type="entry name" value="DUF420"/>
    <property type="match status" value="1"/>
</dbReference>
<keyword evidence="1" id="KW-0472">Membrane</keyword>